<dbReference type="GO" id="GO:0032588">
    <property type="term" value="C:trans-Golgi network membrane"/>
    <property type="evidence" value="ECO:0007669"/>
    <property type="project" value="InterPro"/>
</dbReference>
<dbReference type="GO" id="GO:0030276">
    <property type="term" value="F:clathrin binding"/>
    <property type="evidence" value="ECO:0007669"/>
    <property type="project" value="InterPro"/>
</dbReference>
<organism evidence="3 4">
    <name type="scientific">Tursiops truncatus</name>
    <name type="common">Atlantic bottle-nosed dolphin</name>
    <name type="synonym">Delphinus truncatus</name>
    <dbReference type="NCBI Taxonomy" id="9739"/>
    <lineage>
        <taxon>Eukaryota</taxon>
        <taxon>Metazoa</taxon>
        <taxon>Chordata</taxon>
        <taxon>Craniata</taxon>
        <taxon>Vertebrata</taxon>
        <taxon>Euteleostomi</taxon>
        <taxon>Mammalia</taxon>
        <taxon>Eutheria</taxon>
        <taxon>Laurasiatheria</taxon>
        <taxon>Artiodactyla</taxon>
        <taxon>Whippomorpha</taxon>
        <taxon>Cetacea</taxon>
        <taxon>Odontoceti</taxon>
        <taxon>Delphinidae</taxon>
        <taxon>Tursiops</taxon>
    </lineage>
</organism>
<dbReference type="GO" id="GO:0030121">
    <property type="term" value="C:AP-1 adaptor complex"/>
    <property type="evidence" value="ECO:0007669"/>
    <property type="project" value="TreeGrafter"/>
</dbReference>
<gene>
    <name evidence="4" type="primary">CLBA1</name>
</gene>
<dbReference type="FunCoup" id="A0A6J3QVL3">
    <property type="interactions" value="279"/>
</dbReference>
<dbReference type="PANTHER" id="PTHR16156">
    <property type="entry name" value="AFTIPHILIN A-RELATED"/>
    <property type="match status" value="1"/>
</dbReference>
<sequence length="342" mass="36640">MQGQRELGGAPGHVPPLCAFLSDLAEQAGGVSFCRVSEYSGAGSAPGTQGGDAVGWASPRSLLPPPDGDGEARISGRSGEGLSASARGPDLGEHSGAWGDFEGFRESSARSEQFSQSFELPERPTEPQPTRTISAQKEPGSHQSHQGGPGVTGTSAITPSEPIVSYEKIFRFAFQEVPVPQATEDVSTLDRFLETGNEEKLGLESVHKLCSESRKLWRALQSTRTVMTSRGLWSESRCRDNFLLVLGIDAAQKSPSEGPGRTLGDPGLHEPEELGFRLHRCRALIQTKFPGTPGGRQGSLITYSLFLKTPVHGSGQCITIPRNKKTFGPRNLKMALFNSGVR</sequence>
<dbReference type="InParanoid" id="A0A6J3QVL3"/>
<dbReference type="InterPro" id="IPR029205">
    <property type="entry name" value="Clathrin-bd"/>
</dbReference>
<name>A0A6J3QVL3_TURTR</name>
<proteinExistence type="predicted"/>
<evidence type="ECO:0000256" key="1">
    <source>
        <dbReference type="SAM" id="MobiDB-lite"/>
    </source>
</evidence>
<reference evidence="4" key="1">
    <citation type="submission" date="2025-08" db="UniProtKB">
        <authorList>
            <consortium name="RefSeq"/>
        </authorList>
    </citation>
    <scope>IDENTIFICATION</scope>
    <source>
        <tissue evidence="4">Spleen</tissue>
    </source>
</reference>
<dbReference type="RefSeq" id="XP_033706416.1">
    <property type="nucleotide sequence ID" value="XM_033850525.1"/>
</dbReference>
<accession>A0A6J3QVL3</accession>
<feature type="domain" description="Aftiphilin clathrin-binding box" evidence="2">
    <location>
        <begin position="213"/>
        <end position="288"/>
    </location>
</feature>
<evidence type="ECO:0000313" key="3">
    <source>
        <dbReference type="Proteomes" id="UP000245320"/>
    </source>
</evidence>
<dbReference type="Proteomes" id="UP000245320">
    <property type="component" value="Chromosome 2"/>
</dbReference>
<dbReference type="GeneID" id="101334310"/>
<evidence type="ECO:0000259" key="2">
    <source>
        <dbReference type="Pfam" id="PF15045"/>
    </source>
</evidence>
<dbReference type="InterPro" id="IPR046359">
    <property type="entry name" value="Aftin-like"/>
</dbReference>
<dbReference type="Pfam" id="PF15045">
    <property type="entry name" value="Clathrin_bdg"/>
    <property type="match status" value="1"/>
</dbReference>
<keyword evidence="3" id="KW-1185">Reference proteome</keyword>
<dbReference type="AlphaFoldDB" id="A0A6J3QVL3"/>
<evidence type="ECO:0000313" key="4">
    <source>
        <dbReference type="RefSeq" id="XP_033706416.1"/>
    </source>
</evidence>
<protein>
    <submittedName>
        <fullName evidence="4">Uncharacterized protein CLBA1</fullName>
    </submittedName>
</protein>
<feature type="region of interest" description="Disordered" evidence="1">
    <location>
        <begin position="37"/>
        <end position="158"/>
    </location>
</feature>
<dbReference type="PANTHER" id="PTHR16156:SF7">
    <property type="entry name" value="CLATHRIN BINDING BOX OF AFTIPHILIN CONTAINING 1"/>
    <property type="match status" value="1"/>
</dbReference>
<dbReference type="OrthoDB" id="9894316at2759"/>
<feature type="compositionally biased region" description="Polar residues" evidence="1">
    <location>
        <begin position="141"/>
        <end position="158"/>
    </location>
</feature>
<dbReference type="CTD" id="122616"/>